<reference evidence="1" key="1">
    <citation type="submission" date="2015-07" db="EMBL/GenBank/DDBJ databases">
        <title>MeaNS - Measles Nucleotide Surveillance Program.</title>
        <authorList>
            <person name="Tran T."/>
            <person name="Druce J."/>
        </authorList>
    </citation>
    <scope>NUCLEOTIDE SEQUENCE</scope>
    <source>
        <strain evidence="1">UCB-OBI-ISO-001</strain>
        <tissue evidence="1">Gonad</tissue>
    </source>
</reference>
<accession>A0A0L8IBS7</accession>
<protein>
    <submittedName>
        <fullName evidence="1">Uncharacterized protein</fullName>
    </submittedName>
</protein>
<gene>
    <name evidence="1" type="ORF">OCBIM_22021675mg</name>
</gene>
<evidence type="ECO:0000313" key="1">
    <source>
        <dbReference type="EMBL" id="KOF98902.1"/>
    </source>
</evidence>
<name>A0A0L8IBS7_OCTBM</name>
<feature type="non-terminal residue" evidence="1">
    <location>
        <position position="64"/>
    </location>
</feature>
<dbReference type="EMBL" id="KQ416051">
    <property type="protein sequence ID" value="KOF98902.1"/>
    <property type="molecule type" value="Genomic_DNA"/>
</dbReference>
<dbReference type="AlphaFoldDB" id="A0A0L8IBS7"/>
<proteinExistence type="predicted"/>
<organism evidence="1">
    <name type="scientific">Octopus bimaculoides</name>
    <name type="common">California two-spotted octopus</name>
    <dbReference type="NCBI Taxonomy" id="37653"/>
    <lineage>
        <taxon>Eukaryota</taxon>
        <taxon>Metazoa</taxon>
        <taxon>Spiralia</taxon>
        <taxon>Lophotrochozoa</taxon>
        <taxon>Mollusca</taxon>
        <taxon>Cephalopoda</taxon>
        <taxon>Coleoidea</taxon>
        <taxon>Octopodiformes</taxon>
        <taxon>Octopoda</taxon>
        <taxon>Incirrata</taxon>
        <taxon>Octopodidae</taxon>
        <taxon>Octopus</taxon>
    </lineage>
</organism>
<sequence length="64" mass="7152">MTAGSFYNRNSGRVVTAETWQYVGAFLCACVCECECQCECVCVCVCILKFNLLRMKHSLAEVCN</sequence>